<dbReference type="InterPro" id="IPR023827">
    <property type="entry name" value="Peptidase_S8_Asp-AS"/>
</dbReference>
<evidence type="ECO:0000256" key="5">
    <source>
        <dbReference type="PROSITE-ProRule" id="PRU01240"/>
    </source>
</evidence>
<accession>A0A9P6R5I4</accession>
<evidence type="ECO:0000256" key="4">
    <source>
        <dbReference type="ARBA" id="ARBA00022825"/>
    </source>
</evidence>
<dbReference type="FunFam" id="3.40.50.200:FF:000014">
    <property type="entry name" value="Proteinase K"/>
    <property type="match status" value="1"/>
</dbReference>
<evidence type="ECO:0000313" key="10">
    <source>
        <dbReference type="Proteomes" id="UP000738325"/>
    </source>
</evidence>
<comment type="similarity">
    <text evidence="1 5 6">Belongs to the peptidase S8 family.</text>
</comment>
<dbReference type="PRINTS" id="PR00723">
    <property type="entry name" value="SUBTILISIN"/>
</dbReference>
<feature type="chain" id="PRO_5040196121" description="Peptidase S8/S53 domain-containing protein" evidence="7">
    <location>
        <begin position="17"/>
        <end position="406"/>
    </location>
</feature>
<dbReference type="PROSITE" id="PS00136">
    <property type="entry name" value="SUBTILASE_ASP"/>
    <property type="match status" value="1"/>
</dbReference>
<evidence type="ECO:0000256" key="1">
    <source>
        <dbReference type="ARBA" id="ARBA00011073"/>
    </source>
</evidence>
<dbReference type="OrthoDB" id="206201at2759"/>
<name>A0A9P6R5I4_9FUNG</name>
<organism evidence="9 10">
    <name type="scientific">Dissophora globulifera</name>
    <dbReference type="NCBI Taxonomy" id="979702"/>
    <lineage>
        <taxon>Eukaryota</taxon>
        <taxon>Fungi</taxon>
        <taxon>Fungi incertae sedis</taxon>
        <taxon>Mucoromycota</taxon>
        <taxon>Mortierellomycotina</taxon>
        <taxon>Mortierellomycetes</taxon>
        <taxon>Mortierellales</taxon>
        <taxon>Mortierellaceae</taxon>
        <taxon>Dissophora</taxon>
    </lineage>
</organism>
<keyword evidence="2 5" id="KW-0645">Protease</keyword>
<reference evidence="9" key="1">
    <citation type="journal article" date="2020" name="Fungal Divers.">
        <title>Resolving the Mortierellaceae phylogeny through synthesis of multi-gene phylogenetics and phylogenomics.</title>
        <authorList>
            <person name="Vandepol N."/>
            <person name="Liber J."/>
            <person name="Desiro A."/>
            <person name="Na H."/>
            <person name="Kennedy M."/>
            <person name="Barry K."/>
            <person name="Grigoriev I.V."/>
            <person name="Miller A.N."/>
            <person name="O'Donnell K."/>
            <person name="Stajich J.E."/>
            <person name="Bonito G."/>
        </authorList>
    </citation>
    <scope>NUCLEOTIDE SEQUENCE</scope>
    <source>
        <strain evidence="9">REB-010B</strain>
    </source>
</reference>
<dbReference type="PROSITE" id="PS51892">
    <property type="entry name" value="SUBTILASE"/>
    <property type="match status" value="1"/>
</dbReference>
<dbReference type="InterPro" id="IPR050131">
    <property type="entry name" value="Peptidase_S8_subtilisin-like"/>
</dbReference>
<gene>
    <name evidence="9" type="ORF">BGZ99_009082</name>
</gene>
<feature type="active site" description="Charge relay system" evidence="5">
    <location>
        <position position="164"/>
    </location>
</feature>
<dbReference type="GO" id="GO:0006508">
    <property type="term" value="P:proteolysis"/>
    <property type="evidence" value="ECO:0007669"/>
    <property type="project" value="UniProtKB-KW"/>
</dbReference>
<feature type="signal peptide" evidence="7">
    <location>
        <begin position="1"/>
        <end position="16"/>
    </location>
</feature>
<feature type="active site" description="Charge relay system" evidence="5">
    <location>
        <position position="196"/>
    </location>
</feature>
<evidence type="ECO:0000256" key="3">
    <source>
        <dbReference type="ARBA" id="ARBA00022801"/>
    </source>
</evidence>
<feature type="domain" description="Peptidase S8/S53" evidence="8">
    <location>
        <begin position="155"/>
        <end position="388"/>
    </location>
</feature>
<proteinExistence type="inferred from homology"/>
<dbReference type="PANTHER" id="PTHR43806:SF11">
    <property type="entry name" value="CEREVISIN-RELATED"/>
    <property type="match status" value="1"/>
</dbReference>
<keyword evidence="4 5" id="KW-0720">Serine protease</keyword>
<dbReference type="SUPFAM" id="SSF52743">
    <property type="entry name" value="Subtilisin-like"/>
    <property type="match status" value="1"/>
</dbReference>
<evidence type="ECO:0000259" key="8">
    <source>
        <dbReference type="Pfam" id="PF00082"/>
    </source>
</evidence>
<dbReference type="Proteomes" id="UP000738325">
    <property type="component" value="Unassembled WGS sequence"/>
</dbReference>
<dbReference type="PANTHER" id="PTHR43806">
    <property type="entry name" value="PEPTIDASE S8"/>
    <property type="match status" value="1"/>
</dbReference>
<keyword evidence="3 5" id="KW-0378">Hydrolase</keyword>
<dbReference type="InterPro" id="IPR034193">
    <property type="entry name" value="PCSK9_ProteinaseK-like"/>
</dbReference>
<comment type="caution">
    <text evidence="9">The sequence shown here is derived from an EMBL/GenBank/DDBJ whole genome shotgun (WGS) entry which is preliminary data.</text>
</comment>
<keyword evidence="10" id="KW-1185">Reference proteome</keyword>
<dbReference type="SUPFAM" id="SSF54897">
    <property type="entry name" value="Protease propeptides/inhibitors"/>
    <property type="match status" value="1"/>
</dbReference>
<dbReference type="CDD" id="cd04077">
    <property type="entry name" value="Peptidases_S8_PCSK9_ProteinaseK_like"/>
    <property type="match status" value="1"/>
</dbReference>
<dbReference type="GO" id="GO:0005615">
    <property type="term" value="C:extracellular space"/>
    <property type="evidence" value="ECO:0007669"/>
    <property type="project" value="TreeGrafter"/>
</dbReference>
<evidence type="ECO:0000256" key="2">
    <source>
        <dbReference type="ARBA" id="ARBA00022670"/>
    </source>
</evidence>
<dbReference type="Pfam" id="PF00082">
    <property type="entry name" value="Peptidase_S8"/>
    <property type="match status" value="1"/>
</dbReference>
<dbReference type="Gene3D" id="3.40.50.200">
    <property type="entry name" value="Peptidase S8/S53 domain"/>
    <property type="match status" value="1"/>
</dbReference>
<dbReference type="InterPro" id="IPR015500">
    <property type="entry name" value="Peptidase_S8_subtilisin-rel"/>
</dbReference>
<evidence type="ECO:0000256" key="7">
    <source>
        <dbReference type="SAM" id="SignalP"/>
    </source>
</evidence>
<dbReference type="EMBL" id="JAAAIP010000744">
    <property type="protein sequence ID" value="KAG0313102.1"/>
    <property type="molecule type" value="Genomic_DNA"/>
</dbReference>
<dbReference type="AlphaFoldDB" id="A0A9P6R5I4"/>
<evidence type="ECO:0000313" key="9">
    <source>
        <dbReference type="EMBL" id="KAG0313102.1"/>
    </source>
</evidence>
<dbReference type="InterPro" id="IPR036852">
    <property type="entry name" value="Peptidase_S8/S53_dom_sf"/>
</dbReference>
<sequence>MKWAILLAICVALVNAIPLTLPGVSLPPLTAPNVPVMPPITSNNIIPNSYIITIQAGFDIAAFKAKFDELASQYGAGSVKPAILSQFTVVLSVHAIIPDAFVEFFKALPGVKSVEPDKTVDSSDVQNSPVSWGLTRISERNLDLSQPYVYNSAAGEGITAYVIDTGIFLGHSDFEGRAVFGGNFVNGTKDTDTCGHGTHVAATIGGAKYGVAKKVKLVDVKVLGEGEKCGGSISGIIAGLDWVYKNATSGKAVINMSLGCDKSSVIDDAVQKLFQNNIPLIAAAGNTATTNSCTLSPAGSPNVYTVAASDKTDTVAVFSSFGECVEIFGPGVDIVSAGITGPSAEATLSGTSMASPHVAGVAALYLSMGGINSAQELYNKLSDTATKGVIKGDLKGSPNSLVYAPQ</sequence>
<keyword evidence="7" id="KW-0732">Signal</keyword>
<evidence type="ECO:0000256" key="6">
    <source>
        <dbReference type="RuleBase" id="RU003355"/>
    </source>
</evidence>
<feature type="active site" description="Charge relay system" evidence="5">
    <location>
        <position position="352"/>
    </location>
</feature>
<protein>
    <recommendedName>
        <fullName evidence="8">Peptidase S8/S53 domain-containing protein</fullName>
    </recommendedName>
</protein>
<dbReference type="InterPro" id="IPR000209">
    <property type="entry name" value="Peptidase_S8/S53_dom"/>
</dbReference>
<dbReference type="GO" id="GO:0004252">
    <property type="term" value="F:serine-type endopeptidase activity"/>
    <property type="evidence" value="ECO:0007669"/>
    <property type="project" value="UniProtKB-UniRule"/>
</dbReference>
<dbReference type="InterPro" id="IPR023828">
    <property type="entry name" value="Peptidase_S8_Ser-AS"/>
</dbReference>
<dbReference type="PROSITE" id="PS00138">
    <property type="entry name" value="SUBTILASE_SER"/>
    <property type="match status" value="1"/>
</dbReference>